<organism evidence="2 3">
    <name type="scientific">Tritrichomonas foetus</name>
    <dbReference type="NCBI Taxonomy" id="1144522"/>
    <lineage>
        <taxon>Eukaryota</taxon>
        <taxon>Metamonada</taxon>
        <taxon>Parabasalia</taxon>
        <taxon>Tritrichomonadida</taxon>
        <taxon>Tritrichomonadidae</taxon>
        <taxon>Tritrichomonas</taxon>
    </lineage>
</organism>
<comment type="caution">
    <text evidence="2">The sequence shown here is derived from an EMBL/GenBank/DDBJ whole genome shotgun (WGS) entry which is preliminary data.</text>
</comment>
<protein>
    <submittedName>
        <fullName evidence="2">Uncharacterized protein</fullName>
    </submittedName>
</protein>
<sequence length="288" mass="33465">MESTSNPIAEEVVVHAPVPQLDMLRVGCAPEIFSARRAPRRPLTTSTVASSGFEPETSRRRNPRFSTRSDRDILDETPPGEIPRTPNIAINFERTNKKKKMQQSKLVSEFRQTADFTESMTEKLKAYDNAKRLKTLVHNQDYEDHYIVPLQRRIKEKMATENYHNYLQRKAEMIRNIDRDPVPIHAIPRKLAPIPHMSVSVKGLKDPNLKYIEHQNAEKELERFISKANGEKIKEKKMPPPDTLNYKKLDLQCQTRFFFGKDPQANKKGRKAFECWDTSRVGNELDFF</sequence>
<accession>A0A1J4JYB9</accession>
<reference evidence="2" key="1">
    <citation type="submission" date="2016-10" db="EMBL/GenBank/DDBJ databases">
        <authorList>
            <person name="Benchimol M."/>
            <person name="Almeida L.G."/>
            <person name="Vasconcelos A.T."/>
            <person name="Perreira-Neves A."/>
            <person name="Rosa I.A."/>
            <person name="Tasca T."/>
            <person name="Bogo M.R."/>
            <person name="de Souza W."/>
        </authorList>
    </citation>
    <scope>NUCLEOTIDE SEQUENCE [LARGE SCALE GENOMIC DNA]</scope>
    <source>
        <strain evidence="2">K</strain>
    </source>
</reference>
<proteinExistence type="predicted"/>
<gene>
    <name evidence="2" type="ORF">TRFO_30632</name>
</gene>
<evidence type="ECO:0000256" key="1">
    <source>
        <dbReference type="SAM" id="MobiDB-lite"/>
    </source>
</evidence>
<feature type="region of interest" description="Disordered" evidence="1">
    <location>
        <begin position="39"/>
        <end position="84"/>
    </location>
</feature>
<dbReference type="AlphaFoldDB" id="A0A1J4JYB9"/>
<dbReference type="OrthoDB" id="10572460at2759"/>
<name>A0A1J4JYB9_9EUKA</name>
<dbReference type="GeneID" id="94842175"/>
<dbReference type="Proteomes" id="UP000179807">
    <property type="component" value="Unassembled WGS sequence"/>
</dbReference>
<dbReference type="RefSeq" id="XP_068355405.1">
    <property type="nucleotide sequence ID" value="XM_068507471.1"/>
</dbReference>
<dbReference type="VEuPathDB" id="TrichDB:TRFO_30632"/>
<dbReference type="EMBL" id="MLAK01000873">
    <property type="protein sequence ID" value="OHT02269.1"/>
    <property type="molecule type" value="Genomic_DNA"/>
</dbReference>
<evidence type="ECO:0000313" key="3">
    <source>
        <dbReference type="Proteomes" id="UP000179807"/>
    </source>
</evidence>
<keyword evidence="3" id="KW-1185">Reference proteome</keyword>
<evidence type="ECO:0000313" key="2">
    <source>
        <dbReference type="EMBL" id="OHT02269.1"/>
    </source>
</evidence>